<keyword evidence="7 13" id="KW-0560">Oxidoreductase</keyword>
<feature type="binding site" evidence="10">
    <location>
        <position position="200"/>
    </location>
    <ligand>
        <name>FMN</name>
        <dbReference type="ChEBI" id="CHEBI:58210"/>
    </ligand>
</feature>
<dbReference type="NCBIfam" id="TIGR00558">
    <property type="entry name" value="pdxH"/>
    <property type="match status" value="1"/>
</dbReference>
<dbReference type="Proteomes" id="UP000702544">
    <property type="component" value="Unassembled WGS sequence"/>
</dbReference>
<evidence type="ECO:0000259" key="12">
    <source>
        <dbReference type="Pfam" id="PF10590"/>
    </source>
</evidence>
<dbReference type="PIRSF" id="PIRSF000190">
    <property type="entry name" value="Pyd_amn-ph_oxd"/>
    <property type="match status" value="1"/>
</dbReference>
<dbReference type="AlphaFoldDB" id="A0AAE4Z9U3"/>
<dbReference type="GO" id="GO:0010181">
    <property type="term" value="F:FMN binding"/>
    <property type="evidence" value="ECO:0007669"/>
    <property type="project" value="UniProtKB-UniRule"/>
</dbReference>
<feature type="binding site" evidence="10">
    <location>
        <position position="88"/>
    </location>
    <ligand>
        <name>FMN</name>
        <dbReference type="ChEBI" id="CHEBI:58210"/>
    </ligand>
</feature>
<keyword evidence="8" id="KW-0664">Pyridoxine biosynthesis</keyword>
<comment type="caution">
    <text evidence="13">The sequence shown here is derived from an EMBL/GenBank/DDBJ whole genome shotgun (WGS) entry which is preliminary data.</text>
</comment>
<dbReference type="InterPro" id="IPR011576">
    <property type="entry name" value="Pyridox_Oxase_N"/>
</dbReference>
<evidence type="ECO:0000313" key="13">
    <source>
        <dbReference type="EMBL" id="NIR76434.1"/>
    </source>
</evidence>
<dbReference type="InterPro" id="IPR019740">
    <property type="entry name" value="Pyridox_Oxase_CS"/>
</dbReference>
<proteinExistence type="inferred from homology"/>
<evidence type="ECO:0000256" key="9">
    <source>
        <dbReference type="NCBIfam" id="TIGR00558"/>
    </source>
</evidence>
<dbReference type="Pfam" id="PF01243">
    <property type="entry name" value="PNPOx_N"/>
    <property type="match status" value="1"/>
</dbReference>
<dbReference type="Pfam" id="PF10590">
    <property type="entry name" value="PNP_phzG_C"/>
    <property type="match status" value="1"/>
</dbReference>
<evidence type="ECO:0000256" key="7">
    <source>
        <dbReference type="ARBA" id="ARBA00023002"/>
    </source>
</evidence>
<dbReference type="HAMAP" id="MF_01629">
    <property type="entry name" value="PdxH"/>
    <property type="match status" value="1"/>
</dbReference>
<name>A0AAE4Z9U3_9BACT</name>
<evidence type="ECO:0000256" key="3">
    <source>
        <dbReference type="ARBA" id="ARBA00007301"/>
    </source>
</evidence>
<dbReference type="NCBIfam" id="NF004231">
    <property type="entry name" value="PRK05679.1"/>
    <property type="match status" value="1"/>
</dbReference>
<keyword evidence="6 10" id="KW-0288">FMN</keyword>
<evidence type="ECO:0000256" key="5">
    <source>
        <dbReference type="ARBA" id="ARBA00022630"/>
    </source>
</evidence>
<evidence type="ECO:0000256" key="6">
    <source>
        <dbReference type="ARBA" id="ARBA00022643"/>
    </source>
</evidence>
<dbReference type="EMBL" id="JAACAK010000130">
    <property type="protein sequence ID" value="NIR76434.1"/>
    <property type="molecule type" value="Genomic_DNA"/>
</dbReference>
<evidence type="ECO:0000256" key="1">
    <source>
        <dbReference type="ARBA" id="ARBA00004738"/>
    </source>
</evidence>
<dbReference type="PANTHER" id="PTHR10851">
    <property type="entry name" value="PYRIDOXINE-5-PHOSPHATE OXIDASE"/>
    <property type="match status" value="1"/>
</dbReference>
<dbReference type="GO" id="GO:0004733">
    <property type="term" value="F:pyridoxamine phosphate oxidase activity"/>
    <property type="evidence" value="ECO:0007669"/>
    <property type="project" value="UniProtKB-UniRule"/>
</dbReference>
<evidence type="ECO:0000256" key="10">
    <source>
        <dbReference type="PIRSR" id="PIRSR000190-2"/>
    </source>
</evidence>
<comment type="subunit">
    <text evidence="4">Homodimer.</text>
</comment>
<feature type="binding site" evidence="10">
    <location>
        <begin position="145"/>
        <end position="146"/>
    </location>
    <ligand>
        <name>FMN</name>
        <dbReference type="ChEBI" id="CHEBI:58210"/>
    </ligand>
</feature>
<dbReference type="EC" id="1.4.3.5" evidence="9"/>
<dbReference type="InterPro" id="IPR000659">
    <property type="entry name" value="Pyridox_Oxase"/>
</dbReference>
<comment type="pathway">
    <text evidence="1">Cofactor metabolism; pyridoxal 5'-phosphate salvage; pyridoxal 5'-phosphate from pyridoxamine 5'-phosphate: step 1/1.</text>
</comment>
<feature type="binding site" evidence="10">
    <location>
        <begin position="81"/>
        <end position="82"/>
    </location>
    <ligand>
        <name>FMN</name>
        <dbReference type="ChEBI" id="CHEBI:58210"/>
    </ligand>
</feature>
<protein>
    <recommendedName>
        <fullName evidence="9">Pyridoxamine 5'-phosphate oxidase</fullName>
        <ecNumber evidence="9">1.4.3.5</ecNumber>
    </recommendedName>
</protein>
<feature type="binding site" evidence="10">
    <location>
        <position position="190"/>
    </location>
    <ligand>
        <name>FMN</name>
        <dbReference type="ChEBI" id="CHEBI:58210"/>
    </ligand>
</feature>
<dbReference type="Gene3D" id="2.30.110.10">
    <property type="entry name" value="Electron Transport, Fmn-binding Protein, Chain A"/>
    <property type="match status" value="1"/>
</dbReference>
<gene>
    <name evidence="13" type="primary">pdxH</name>
    <name evidence="13" type="ORF">GWO12_15230</name>
</gene>
<dbReference type="PROSITE" id="PS01064">
    <property type="entry name" value="PYRIDOX_OXIDASE"/>
    <property type="match status" value="1"/>
</dbReference>
<evidence type="ECO:0000313" key="14">
    <source>
        <dbReference type="Proteomes" id="UP000702544"/>
    </source>
</evidence>
<reference evidence="13 14" key="1">
    <citation type="submission" date="2020-01" db="EMBL/GenBank/DDBJ databases">
        <title>Genomes assembled from Gulf of Kutch pelagic sediment metagenomes.</title>
        <authorList>
            <person name="Chandrashekar M."/>
            <person name="Mahajan M.S."/>
            <person name="Dave K.J."/>
            <person name="Vatsa P."/>
            <person name="Nathani N.M."/>
        </authorList>
    </citation>
    <scope>NUCLEOTIDE SEQUENCE [LARGE SCALE GENOMIC DNA]</scope>
    <source>
        <strain evidence="13">KS3-K002</strain>
    </source>
</reference>
<comment type="cofactor">
    <cofactor evidence="10">
        <name>FMN</name>
        <dbReference type="ChEBI" id="CHEBI:58210"/>
    </cofactor>
    <text evidence="10">Binds 1 FMN per subunit.</text>
</comment>
<evidence type="ECO:0000256" key="8">
    <source>
        <dbReference type="ARBA" id="ARBA00023096"/>
    </source>
</evidence>
<dbReference type="GO" id="GO:0008615">
    <property type="term" value="P:pyridoxine biosynthetic process"/>
    <property type="evidence" value="ECO:0007669"/>
    <property type="project" value="UniProtKB-UniRule"/>
</dbReference>
<comment type="pathway">
    <text evidence="2">Cofactor metabolism; pyridoxal 5'-phosphate salvage; pyridoxal 5'-phosphate from pyridoxine 5'-phosphate: step 1/1.</text>
</comment>
<evidence type="ECO:0000256" key="2">
    <source>
        <dbReference type="ARBA" id="ARBA00005037"/>
    </source>
</evidence>
<organism evidence="13 14">
    <name type="scientific">Candidatus Kutchimonas denitrificans</name>
    <dbReference type="NCBI Taxonomy" id="3056748"/>
    <lineage>
        <taxon>Bacteria</taxon>
        <taxon>Pseudomonadati</taxon>
        <taxon>Gemmatimonadota</taxon>
        <taxon>Gemmatimonadia</taxon>
        <taxon>Candidatus Palauibacterales</taxon>
        <taxon>Candidatus Palauibacteraceae</taxon>
        <taxon>Candidatus Kutchimonas</taxon>
    </lineage>
</organism>
<accession>A0AAE4Z9U3</accession>
<dbReference type="FunFam" id="2.30.110.10:FF:000005">
    <property type="entry name" value="NAD(P)H-hydrate epimerase"/>
    <property type="match status" value="1"/>
</dbReference>
<dbReference type="InterPro" id="IPR019576">
    <property type="entry name" value="Pyridoxamine_oxidase_dimer_C"/>
</dbReference>
<evidence type="ECO:0000256" key="4">
    <source>
        <dbReference type="ARBA" id="ARBA00011738"/>
    </source>
</evidence>
<keyword evidence="5" id="KW-0285">Flavoprotein</keyword>
<evidence type="ECO:0000259" key="11">
    <source>
        <dbReference type="Pfam" id="PF01243"/>
    </source>
</evidence>
<feature type="binding site" evidence="10">
    <location>
        <position position="110"/>
    </location>
    <ligand>
        <name>FMN</name>
        <dbReference type="ChEBI" id="CHEBI:58210"/>
    </ligand>
</feature>
<feature type="domain" description="Pyridoxamine 5'-phosphate oxidase N-terminal" evidence="11">
    <location>
        <begin position="43"/>
        <end position="156"/>
    </location>
</feature>
<dbReference type="InterPro" id="IPR012349">
    <property type="entry name" value="Split_barrel_FMN-bd"/>
</dbReference>
<feature type="domain" description="Pyridoxine 5'-phosphate oxidase dimerisation C-terminal" evidence="12">
    <location>
        <begin position="177"/>
        <end position="217"/>
    </location>
</feature>
<feature type="binding site" evidence="10">
    <location>
        <position position="87"/>
    </location>
    <ligand>
        <name>FMN</name>
        <dbReference type="ChEBI" id="CHEBI:58210"/>
    </ligand>
</feature>
<comment type="similarity">
    <text evidence="3">Belongs to the pyridoxamine 5'-phosphate oxidase family.</text>
</comment>
<feature type="binding site" evidence="10">
    <location>
        <begin position="66"/>
        <end position="71"/>
    </location>
    <ligand>
        <name>FMN</name>
        <dbReference type="ChEBI" id="CHEBI:58210"/>
    </ligand>
</feature>
<dbReference type="PANTHER" id="PTHR10851:SF0">
    <property type="entry name" value="PYRIDOXINE-5'-PHOSPHATE OXIDASE"/>
    <property type="match status" value="1"/>
</dbReference>
<dbReference type="SUPFAM" id="SSF50475">
    <property type="entry name" value="FMN-binding split barrel"/>
    <property type="match status" value="1"/>
</dbReference>
<sequence length="217" mass="25008">MRLLTIFRSLLTLGRGAVMGLSEEKAGPDPIALFGRWYEDARRASVYLHDAVCLATTSPDGTPGARMMLLKGFDERGFRFFTNYESRKGAELVANDRAALVFHWGVLHRQVRVEGTVERISEEESAEYFHSRPRGSQIGAWASKQSSVLESREQLEEAYREYDRDFKGLEVPLPPFWGGYRLRPQRIEFWQGRANRLHDRLVYTREGEGWEVLRLAP</sequence>